<dbReference type="SUPFAM" id="SSF50044">
    <property type="entry name" value="SH3-domain"/>
    <property type="match status" value="2"/>
</dbReference>
<dbReference type="CDD" id="cd00174">
    <property type="entry name" value="SH3"/>
    <property type="match status" value="1"/>
</dbReference>
<reference evidence="3 4" key="1">
    <citation type="submission" date="2017-11" db="EMBL/GenBank/DDBJ databases">
        <title>Genome-resolved metagenomics identifies genetic mobility, metabolic interactions, and unexpected diversity in perchlorate-reducing communities.</title>
        <authorList>
            <person name="Barnum T.P."/>
            <person name="Figueroa I.A."/>
            <person name="Carlstrom C.I."/>
            <person name="Lucas L.N."/>
            <person name="Engelbrektson A.L."/>
            <person name="Coates J.D."/>
        </authorList>
    </citation>
    <scope>NUCLEOTIDE SEQUENCE [LARGE SCALE GENOMIC DNA]</scope>
    <source>
        <strain evidence="3">BM706</strain>
    </source>
</reference>
<name>A0A2N5ZCD5_MUIH1</name>
<dbReference type="Pfam" id="PF00018">
    <property type="entry name" value="SH3_1"/>
    <property type="match status" value="1"/>
</dbReference>
<organism evidence="3 4">
    <name type="scientific">Muiribacterium halophilum</name>
    <dbReference type="NCBI Taxonomy" id="2053465"/>
    <lineage>
        <taxon>Bacteria</taxon>
        <taxon>Candidatus Muiribacteriota</taxon>
        <taxon>Candidatus Muiribacteriia</taxon>
        <taxon>Candidatus Muiribacteriales</taxon>
        <taxon>Candidatus Muiribacteriaceae</taxon>
        <taxon>Candidatus Muiribacterium</taxon>
    </lineage>
</organism>
<evidence type="ECO:0000313" key="3">
    <source>
        <dbReference type="EMBL" id="PLX16264.1"/>
    </source>
</evidence>
<dbReference type="PIRSF" id="PIRSF034961">
    <property type="entry name" value="UCP034961_SH3_2"/>
    <property type="match status" value="1"/>
</dbReference>
<dbReference type="InterPro" id="IPR036028">
    <property type="entry name" value="SH3-like_dom_sf"/>
</dbReference>
<dbReference type="EMBL" id="PKTG01000120">
    <property type="protein sequence ID" value="PLX16264.1"/>
    <property type="molecule type" value="Genomic_DNA"/>
</dbReference>
<dbReference type="Pfam" id="PF07653">
    <property type="entry name" value="SH3_2"/>
    <property type="match status" value="1"/>
</dbReference>
<accession>A0A2N5ZCD5</accession>
<evidence type="ECO:0000259" key="2">
    <source>
        <dbReference type="PROSITE" id="PS50002"/>
    </source>
</evidence>
<dbReference type="SMART" id="SM00326">
    <property type="entry name" value="SH3"/>
    <property type="match status" value="2"/>
</dbReference>
<dbReference type="InterPro" id="IPR001452">
    <property type="entry name" value="SH3_domain"/>
</dbReference>
<dbReference type="InterPro" id="IPR014593">
    <property type="entry name" value="UCP034961_SH3_2"/>
</dbReference>
<dbReference type="PROSITE" id="PS50002">
    <property type="entry name" value="SH3"/>
    <property type="match status" value="1"/>
</dbReference>
<sequence length="116" mass="13545">MKVRVIRDYKCAYPEPLIAKEGDTFKMKRKKAEWKGWKWCIRNEDGARGWIPEVYIKIDGGNATLKQDYDATELTVKQGDKLTILTEAAGWYYCSNKEKEKGWVPKANTRVLKKKK</sequence>
<protein>
    <recommendedName>
        <fullName evidence="2">SH3 domain-containing protein</fullName>
    </recommendedName>
</protein>
<feature type="domain" description="SH3" evidence="2">
    <location>
        <begin position="58"/>
        <end position="114"/>
    </location>
</feature>
<keyword evidence="1" id="KW-0728">SH3 domain</keyword>
<evidence type="ECO:0000256" key="1">
    <source>
        <dbReference type="ARBA" id="ARBA00022443"/>
    </source>
</evidence>
<dbReference type="Gene3D" id="2.30.30.40">
    <property type="entry name" value="SH3 Domains"/>
    <property type="match status" value="2"/>
</dbReference>
<evidence type="ECO:0000313" key="4">
    <source>
        <dbReference type="Proteomes" id="UP000234857"/>
    </source>
</evidence>
<gene>
    <name evidence="3" type="ORF">C0601_10650</name>
</gene>
<proteinExistence type="predicted"/>
<dbReference type="Proteomes" id="UP000234857">
    <property type="component" value="Unassembled WGS sequence"/>
</dbReference>
<dbReference type="AlphaFoldDB" id="A0A2N5ZCD5"/>
<comment type="caution">
    <text evidence="3">The sequence shown here is derived from an EMBL/GenBank/DDBJ whole genome shotgun (WGS) entry which is preliminary data.</text>
</comment>